<gene>
    <name evidence="2" type="ORF">GCM10012280_29000</name>
</gene>
<proteinExistence type="predicted"/>
<evidence type="ECO:0000313" key="3">
    <source>
        <dbReference type="Proteomes" id="UP000641932"/>
    </source>
</evidence>
<dbReference type="AlphaFoldDB" id="A0A918DYL8"/>
<organism evidence="2 3">
    <name type="scientific">Wenjunlia tyrosinilytica</name>
    <dbReference type="NCBI Taxonomy" id="1544741"/>
    <lineage>
        <taxon>Bacteria</taxon>
        <taxon>Bacillati</taxon>
        <taxon>Actinomycetota</taxon>
        <taxon>Actinomycetes</taxon>
        <taxon>Kitasatosporales</taxon>
        <taxon>Streptomycetaceae</taxon>
        <taxon>Wenjunlia</taxon>
    </lineage>
</organism>
<accession>A0A918DYL8</accession>
<dbReference type="RefSeq" id="WP_229698420.1">
    <property type="nucleotide sequence ID" value="NZ_BMMS01000011.1"/>
</dbReference>
<evidence type="ECO:0000256" key="1">
    <source>
        <dbReference type="SAM" id="Phobius"/>
    </source>
</evidence>
<name>A0A918DYL8_9ACTN</name>
<dbReference type="EMBL" id="BMMS01000011">
    <property type="protein sequence ID" value="GGO88365.1"/>
    <property type="molecule type" value="Genomic_DNA"/>
</dbReference>
<sequence>MSAKVKRVPRGPVRRMGERMVGLALLAKIVVVVCLVFLVLAGGVWVSWRASEDAMNGDRVRGVLTVSSCSKHVCTGEFMEDGTGRVRRRMRIDESVVGRTGETLRVAVKPGTDSVVRTGPAGVLHAWLPLGGALLLASLVLVGGLGLRRTGWVAGIAGVALMGASFVTL</sequence>
<feature type="transmembrane region" description="Helical" evidence="1">
    <location>
        <begin position="126"/>
        <end position="145"/>
    </location>
</feature>
<protein>
    <submittedName>
        <fullName evidence="2">Uncharacterized protein</fullName>
    </submittedName>
</protein>
<keyword evidence="1" id="KW-1133">Transmembrane helix</keyword>
<feature type="transmembrane region" description="Helical" evidence="1">
    <location>
        <begin position="152"/>
        <end position="168"/>
    </location>
</feature>
<dbReference type="Proteomes" id="UP000641932">
    <property type="component" value="Unassembled WGS sequence"/>
</dbReference>
<evidence type="ECO:0000313" key="2">
    <source>
        <dbReference type="EMBL" id="GGO88365.1"/>
    </source>
</evidence>
<reference evidence="2" key="1">
    <citation type="journal article" date="2014" name="Int. J. Syst. Evol. Microbiol.">
        <title>Complete genome sequence of Corynebacterium casei LMG S-19264T (=DSM 44701T), isolated from a smear-ripened cheese.</title>
        <authorList>
            <consortium name="US DOE Joint Genome Institute (JGI-PGF)"/>
            <person name="Walter F."/>
            <person name="Albersmeier A."/>
            <person name="Kalinowski J."/>
            <person name="Ruckert C."/>
        </authorList>
    </citation>
    <scope>NUCLEOTIDE SEQUENCE</scope>
    <source>
        <strain evidence="2">CGMCC 4.7201</strain>
    </source>
</reference>
<keyword evidence="1" id="KW-0812">Transmembrane</keyword>
<keyword evidence="3" id="KW-1185">Reference proteome</keyword>
<comment type="caution">
    <text evidence="2">The sequence shown here is derived from an EMBL/GenBank/DDBJ whole genome shotgun (WGS) entry which is preliminary data.</text>
</comment>
<feature type="transmembrane region" description="Helical" evidence="1">
    <location>
        <begin position="21"/>
        <end position="48"/>
    </location>
</feature>
<reference evidence="2" key="2">
    <citation type="submission" date="2020-09" db="EMBL/GenBank/DDBJ databases">
        <authorList>
            <person name="Sun Q."/>
            <person name="Zhou Y."/>
        </authorList>
    </citation>
    <scope>NUCLEOTIDE SEQUENCE</scope>
    <source>
        <strain evidence="2">CGMCC 4.7201</strain>
    </source>
</reference>
<keyword evidence="1" id="KW-0472">Membrane</keyword>